<keyword evidence="4" id="KW-1185">Reference proteome</keyword>
<sequence>MLCIILIFFIDLLCKKKKEDKVYETLLEKIYSDAFSEKVKSNLKFLLGISSLHGGAHDGKVESLCRDLVGGGYHADARPTMSKPGSDHSPHKAGSHKMSQLQKF</sequence>
<feature type="chain" id="PRO_5047430448" evidence="2">
    <location>
        <begin position="17"/>
        <end position="104"/>
    </location>
</feature>
<keyword evidence="2" id="KW-0732">Signal</keyword>
<evidence type="ECO:0000313" key="4">
    <source>
        <dbReference type="Proteomes" id="UP001164746"/>
    </source>
</evidence>
<accession>A0ABY7FZQ2</accession>
<proteinExistence type="predicted"/>
<feature type="signal peptide" evidence="2">
    <location>
        <begin position="1"/>
        <end position="16"/>
    </location>
</feature>
<evidence type="ECO:0000256" key="1">
    <source>
        <dbReference type="SAM" id="MobiDB-lite"/>
    </source>
</evidence>
<reference evidence="3" key="1">
    <citation type="submission" date="2022-11" db="EMBL/GenBank/DDBJ databases">
        <title>Centuries of genome instability and evolution in soft-shell clam transmissible cancer (bioRxiv).</title>
        <authorList>
            <person name="Hart S.F.M."/>
            <person name="Yonemitsu M.A."/>
            <person name="Giersch R.M."/>
            <person name="Beal B.F."/>
            <person name="Arriagada G."/>
            <person name="Davis B.W."/>
            <person name="Ostrander E.A."/>
            <person name="Goff S.P."/>
            <person name="Metzger M.J."/>
        </authorList>
    </citation>
    <scope>NUCLEOTIDE SEQUENCE</scope>
    <source>
        <strain evidence="3">MELC-2E11</strain>
        <tissue evidence="3">Siphon/mantle</tissue>
    </source>
</reference>
<evidence type="ECO:0000256" key="2">
    <source>
        <dbReference type="SAM" id="SignalP"/>
    </source>
</evidence>
<name>A0ABY7FZQ2_MYAAR</name>
<organism evidence="3 4">
    <name type="scientific">Mya arenaria</name>
    <name type="common">Soft-shell clam</name>
    <dbReference type="NCBI Taxonomy" id="6604"/>
    <lineage>
        <taxon>Eukaryota</taxon>
        <taxon>Metazoa</taxon>
        <taxon>Spiralia</taxon>
        <taxon>Lophotrochozoa</taxon>
        <taxon>Mollusca</taxon>
        <taxon>Bivalvia</taxon>
        <taxon>Autobranchia</taxon>
        <taxon>Heteroconchia</taxon>
        <taxon>Euheterodonta</taxon>
        <taxon>Imparidentia</taxon>
        <taxon>Neoheterodontei</taxon>
        <taxon>Myida</taxon>
        <taxon>Myoidea</taxon>
        <taxon>Myidae</taxon>
        <taxon>Mya</taxon>
    </lineage>
</organism>
<feature type="region of interest" description="Disordered" evidence="1">
    <location>
        <begin position="75"/>
        <end position="104"/>
    </location>
</feature>
<dbReference type="Proteomes" id="UP001164746">
    <property type="component" value="Chromosome 14"/>
</dbReference>
<gene>
    <name evidence="3" type="ORF">MAR_012138</name>
</gene>
<evidence type="ECO:0000313" key="3">
    <source>
        <dbReference type="EMBL" id="WAR26434.1"/>
    </source>
</evidence>
<dbReference type="EMBL" id="CP111025">
    <property type="protein sequence ID" value="WAR26434.1"/>
    <property type="molecule type" value="Genomic_DNA"/>
</dbReference>
<protein>
    <submittedName>
        <fullName evidence="3">Uncharacterized protein</fullName>
    </submittedName>
</protein>